<reference evidence="1" key="2">
    <citation type="submission" date="2025-03" db="EMBL/GenBank/DDBJ databases">
        <authorList>
            <consortium name="ELIXIR-Norway"/>
            <consortium name="Elixir Norway"/>
        </authorList>
    </citation>
    <scope>NUCLEOTIDE SEQUENCE</scope>
</reference>
<gene>
    <name evidence="1" type="ORF">MRATA1EN22A_LOCUS26923</name>
</gene>
<sequence>MLPLLPLVVHKVCKTACVQSRTYASKLQPGRLCPCLALALVTAGLCAPSTWPASLRQPGPWVCSRVPAFSLRWQRSWWASPVCVHRPFTRQWLPCGLAPVRSPSPVPVPVLVPSPSNRPLSASCRPRQRRAHARAAPAAWSAGTLVRGRGPGGQVRGRSGP</sequence>
<dbReference type="Proteomes" id="UP001162501">
    <property type="component" value="Chromosome 7"/>
</dbReference>
<organism evidence="1 2">
    <name type="scientific">Rangifer tarandus platyrhynchus</name>
    <name type="common">Svalbard reindeer</name>
    <dbReference type="NCBI Taxonomy" id="3082113"/>
    <lineage>
        <taxon>Eukaryota</taxon>
        <taxon>Metazoa</taxon>
        <taxon>Chordata</taxon>
        <taxon>Craniata</taxon>
        <taxon>Vertebrata</taxon>
        <taxon>Euteleostomi</taxon>
        <taxon>Mammalia</taxon>
        <taxon>Eutheria</taxon>
        <taxon>Laurasiatheria</taxon>
        <taxon>Artiodactyla</taxon>
        <taxon>Ruminantia</taxon>
        <taxon>Pecora</taxon>
        <taxon>Cervidae</taxon>
        <taxon>Odocoileinae</taxon>
        <taxon>Rangifer</taxon>
    </lineage>
</organism>
<evidence type="ECO:0000313" key="1">
    <source>
        <dbReference type="EMBL" id="CAN0556103.1"/>
    </source>
</evidence>
<evidence type="ECO:0000313" key="2">
    <source>
        <dbReference type="Proteomes" id="UP001162501"/>
    </source>
</evidence>
<dbReference type="EMBL" id="OX596091">
    <property type="protein sequence ID" value="CAN0556103.1"/>
    <property type="molecule type" value="Genomic_DNA"/>
</dbReference>
<name>A0AC60A4U3_RANTA</name>
<reference evidence="1" key="1">
    <citation type="submission" date="2023-05" db="EMBL/GenBank/DDBJ databases">
        <authorList>
            <consortium name="ELIXIR-Norway"/>
        </authorList>
    </citation>
    <scope>NUCLEOTIDE SEQUENCE</scope>
</reference>
<protein>
    <submittedName>
        <fullName evidence="1">Uncharacterized protein</fullName>
    </submittedName>
</protein>
<proteinExistence type="predicted"/>
<accession>A0AC60A4U3</accession>